<dbReference type="InterPro" id="IPR039793">
    <property type="entry name" value="UROS/Hem4"/>
</dbReference>
<evidence type="ECO:0000256" key="4">
    <source>
        <dbReference type="ARBA" id="ARBA00023239"/>
    </source>
</evidence>
<reference evidence="11" key="1">
    <citation type="submission" date="2015-05" db="EMBL/GenBank/DDBJ databases">
        <authorList>
            <person name="Rattei Thomas"/>
        </authorList>
    </citation>
    <scope>NUCLEOTIDE SEQUENCE</scope>
    <source>
        <strain evidence="11">CWL029c</strain>
        <strain evidence="12">Wien2</strain>
    </source>
</reference>
<dbReference type="PANTHER" id="PTHR38042:SF1">
    <property type="entry name" value="UROPORPHYRINOGEN-III SYNTHASE, CHLOROPLASTIC"/>
    <property type="match status" value="1"/>
</dbReference>
<dbReference type="CDD" id="cd06578">
    <property type="entry name" value="HemD"/>
    <property type="match status" value="1"/>
</dbReference>
<evidence type="ECO:0000256" key="7">
    <source>
        <dbReference type="ARBA" id="ARBA00040167"/>
    </source>
</evidence>
<dbReference type="PANTHER" id="PTHR38042">
    <property type="entry name" value="UROPORPHYRINOGEN-III SYNTHASE, CHLOROPLASTIC"/>
    <property type="match status" value="1"/>
</dbReference>
<evidence type="ECO:0000256" key="3">
    <source>
        <dbReference type="ARBA" id="ARBA00013109"/>
    </source>
</evidence>
<comment type="function">
    <text evidence="6 9">Catalyzes cyclization of the linear tetrapyrrole, hydroxymethylbilane, to the macrocyclic uroporphyrinogen III.</text>
</comment>
<evidence type="ECO:0000256" key="8">
    <source>
        <dbReference type="ARBA" id="ARBA00048617"/>
    </source>
</evidence>
<gene>
    <name evidence="12" type="ORF">BN1224_Wien2_G_01690</name>
    <name evidence="11" type="ORF">CWL029c_D_00510</name>
</gene>
<evidence type="ECO:0000259" key="10">
    <source>
        <dbReference type="Pfam" id="PF02602"/>
    </source>
</evidence>
<comment type="pathway">
    <text evidence="1 9">Porphyrin-containing compound metabolism; protoporphyrin-IX biosynthesis; coproporphyrinogen-III from 5-aminolevulinate: step 3/4.</text>
</comment>
<evidence type="ECO:0000313" key="12">
    <source>
        <dbReference type="EMBL" id="CRI53108.1"/>
    </source>
</evidence>
<dbReference type="Pfam" id="PF02602">
    <property type="entry name" value="HEM4"/>
    <property type="match status" value="1"/>
</dbReference>
<dbReference type="SUPFAM" id="SSF69618">
    <property type="entry name" value="HemD-like"/>
    <property type="match status" value="1"/>
</dbReference>
<evidence type="ECO:0000256" key="2">
    <source>
        <dbReference type="ARBA" id="ARBA00008133"/>
    </source>
</evidence>
<dbReference type="InterPro" id="IPR036108">
    <property type="entry name" value="4pyrrol_syn_uPrphyn_synt_sf"/>
</dbReference>
<protein>
    <recommendedName>
        <fullName evidence="7 9">Uroporphyrinogen-III synthase</fullName>
        <ecNumber evidence="3 9">4.2.1.75</ecNumber>
    </recommendedName>
</protein>
<organism evidence="11">
    <name type="scientific">Chlamydia pneumoniae</name>
    <name type="common">Chlamydophila pneumoniae</name>
    <dbReference type="NCBI Taxonomy" id="83558"/>
    <lineage>
        <taxon>Bacteria</taxon>
        <taxon>Pseudomonadati</taxon>
        <taxon>Chlamydiota</taxon>
        <taxon>Chlamydiia</taxon>
        <taxon>Chlamydiales</taxon>
        <taxon>Chlamydiaceae</taxon>
        <taxon>Chlamydia/Chlamydophila group</taxon>
        <taxon>Chlamydia</taxon>
    </lineage>
</organism>
<evidence type="ECO:0000256" key="5">
    <source>
        <dbReference type="ARBA" id="ARBA00023244"/>
    </source>
</evidence>
<comment type="similarity">
    <text evidence="2 9">Belongs to the uroporphyrinogen-III synthase family.</text>
</comment>
<feature type="domain" description="Tetrapyrrole biosynthesis uroporphyrinogen III synthase" evidence="10">
    <location>
        <begin position="54"/>
        <end position="246"/>
    </location>
</feature>
<evidence type="ECO:0000256" key="1">
    <source>
        <dbReference type="ARBA" id="ARBA00004772"/>
    </source>
</evidence>
<dbReference type="GO" id="GO:0004852">
    <property type="term" value="F:uroporphyrinogen-III synthase activity"/>
    <property type="evidence" value="ECO:0007669"/>
    <property type="project" value="UniProtKB-UniRule"/>
</dbReference>
<dbReference type="Gene3D" id="3.40.50.10090">
    <property type="match status" value="2"/>
</dbReference>
<evidence type="ECO:0000256" key="9">
    <source>
        <dbReference type="RuleBase" id="RU366031"/>
    </source>
</evidence>
<dbReference type="EMBL" id="LN847004">
    <property type="protein sequence ID" value="CRI40414.1"/>
    <property type="molecule type" value="Genomic_DNA"/>
</dbReference>
<accession>A0A0F7WQ07</accession>
<keyword evidence="5 9" id="KW-0627">Porphyrin biosynthesis</keyword>
<evidence type="ECO:0000313" key="11">
    <source>
        <dbReference type="EMBL" id="CRI40414.1"/>
    </source>
</evidence>
<dbReference type="GO" id="GO:0006780">
    <property type="term" value="P:uroporphyrinogen III biosynthetic process"/>
    <property type="evidence" value="ECO:0007669"/>
    <property type="project" value="UniProtKB-UniRule"/>
</dbReference>
<evidence type="ECO:0000256" key="6">
    <source>
        <dbReference type="ARBA" id="ARBA00037589"/>
    </source>
</evidence>
<keyword evidence="4 9" id="KW-0456">Lyase</keyword>
<name>A0A0F7WQ07_CHLPN</name>
<dbReference type="GO" id="GO:0006782">
    <property type="term" value="P:protoporphyrinogen IX biosynthetic process"/>
    <property type="evidence" value="ECO:0007669"/>
    <property type="project" value="UniProtKB-UniRule"/>
</dbReference>
<dbReference type="EC" id="4.2.1.75" evidence="3 9"/>
<sequence length="263" mass="30692">MKNVNQRMIKKNQGKKKNYFQYIPLKVQKLRQPSFYPKRLMTLYLGLNQKTARKYQAHYLPILTLFPYAKSTPQNKRALQFLPQATHVILTSPSSTHLFLSRMTSLLSKATLKTKTYLCIGESTKERLLSFLGQVKYVVATQEIAEGIFPLLQALPSSARILYPHSSLARPVIREFLYNRFTFFSYPHYTVKPRKLKKNILSKYKKIIFTSPSTVRAFAKIFPRFPEKTYWCQGRMTLQEFQKFSSQKQVSLLETLGKSRTSP</sequence>
<dbReference type="AlphaFoldDB" id="A0A0F7WQ07"/>
<dbReference type="NCBIfam" id="NF004588">
    <property type="entry name" value="PRK05928.2-6"/>
    <property type="match status" value="1"/>
</dbReference>
<dbReference type="InterPro" id="IPR003754">
    <property type="entry name" value="4pyrrol_synth_uPrphyn_synth"/>
</dbReference>
<dbReference type="EMBL" id="LN847254">
    <property type="protein sequence ID" value="CRI53108.1"/>
    <property type="molecule type" value="Genomic_DNA"/>
</dbReference>
<proteinExistence type="inferred from homology"/>
<comment type="catalytic activity">
    <reaction evidence="8 9">
        <text>hydroxymethylbilane = uroporphyrinogen III + H2O</text>
        <dbReference type="Rhea" id="RHEA:18965"/>
        <dbReference type="ChEBI" id="CHEBI:15377"/>
        <dbReference type="ChEBI" id="CHEBI:57308"/>
        <dbReference type="ChEBI" id="CHEBI:57845"/>
        <dbReference type="EC" id="4.2.1.75"/>
    </reaction>
</comment>